<dbReference type="Pfam" id="PF01263">
    <property type="entry name" value="Aldose_epim"/>
    <property type="match status" value="1"/>
</dbReference>
<dbReference type="EMBL" id="JAKGAQ010000002">
    <property type="protein sequence ID" value="MCF2871090.1"/>
    <property type="molecule type" value="Genomic_DNA"/>
</dbReference>
<evidence type="ECO:0000256" key="6">
    <source>
        <dbReference type="ARBA" id="ARBA00033373"/>
    </source>
</evidence>
<dbReference type="InterPro" id="IPR008183">
    <property type="entry name" value="Aldose_1/G6P_1-epimerase"/>
</dbReference>
<evidence type="ECO:0000256" key="1">
    <source>
        <dbReference type="ARBA" id="ARBA00006206"/>
    </source>
</evidence>
<dbReference type="Gene3D" id="2.70.98.10">
    <property type="match status" value="1"/>
</dbReference>
<organism evidence="7 8">
    <name type="scientific">Octadecabacter dasysiphoniae</name>
    <dbReference type="NCBI Taxonomy" id="2909341"/>
    <lineage>
        <taxon>Bacteria</taxon>
        <taxon>Pseudomonadati</taxon>
        <taxon>Pseudomonadota</taxon>
        <taxon>Alphaproteobacteria</taxon>
        <taxon>Rhodobacterales</taxon>
        <taxon>Roseobacteraceae</taxon>
        <taxon>Octadecabacter</taxon>
    </lineage>
</organism>
<comment type="caution">
    <text evidence="7">The sequence shown here is derived from an EMBL/GenBank/DDBJ whole genome shotgun (WGS) entry which is preliminary data.</text>
</comment>
<evidence type="ECO:0000256" key="3">
    <source>
        <dbReference type="ARBA" id="ARBA00023235"/>
    </source>
</evidence>
<keyword evidence="8" id="KW-1185">Reference proteome</keyword>
<protein>
    <recommendedName>
        <fullName evidence="2">Aldose 1-epimerase</fullName>
    </recommendedName>
    <alternativeName>
        <fullName evidence="6">Galactose mutarotase</fullName>
    </alternativeName>
    <alternativeName>
        <fullName evidence="5">Type-1 mutarotase</fullName>
    </alternativeName>
</protein>
<dbReference type="Proteomes" id="UP001200557">
    <property type="component" value="Unassembled WGS sequence"/>
</dbReference>
<evidence type="ECO:0000313" key="7">
    <source>
        <dbReference type="EMBL" id="MCF2871090.1"/>
    </source>
</evidence>
<name>A0ABS9CV29_9RHOB</name>
<proteinExistence type="inferred from homology"/>
<reference evidence="7 8" key="1">
    <citation type="submission" date="2022-01" db="EMBL/GenBank/DDBJ databases">
        <title>Octadecabacter sp. nov., isolated from a marine alga.</title>
        <authorList>
            <person name="Jin M.S."/>
            <person name="Kim H.M."/>
            <person name="Han D.M."/>
            <person name="Jung J.J."/>
            <person name="Jeon C.O."/>
        </authorList>
    </citation>
    <scope>NUCLEOTIDE SEQUENCE [LARGE SCALE GENOMIC DNA]</scope>
    <source>
        <strain evidence="7 8">G9-8</strain>
    </source>
</reference>
<dbReference type="InterPro" id="IPR018052">
    <property type="entry name" value="Ald1_epimerase_CS"/>
</dbReference>
<dbReference type="PROSITE" id="PS00545">
    <property type="entry name" value="ALDOSE_1_EPIMERASE"/>
    <property type="match status" value="1"/>
</dbReference>
<keyword evidence="4" id="KW-0119">Carbohydrate metabolism</keyword>
<accession>A0ABS9CV29</accession>
<dbReference type="PANTHER" id="PTHR10091:SF49">
    <property type="entry name" value="ALDOSE 1-EPIMERASE"/>
    <property type="match status" value="1"/>
</dbReference>
<evidence type="ECO:0000256" key="5">
    <source>
        <dbReference type="ARBA" id="ARBA00032300"/>
    </source>
</evidence>
<dbReference type="RefSeq" id="WP_235225211.1">
    <property type="nucleotide sequence ID" value="NZ_JAKGAQ010000002.1"/>
</dbReference>
<evidence type="ECO:0000256" key="2">
    <source>
        <dbReference type="ARBA" id="ARBA00014165"/>
    </source>
</evidence>
<keyword evidence="3" id="KW-0413">Isomerase</keyword>
<evidence type="ECO:0000256" key="4">
    <source>
        <dbReference type="ARBA" id="ARBA00023277"/>
    </source>
</evidence>
<dbReference type="InterPro" id="IPR011013">
    <property type="entry name" value="Gal_mutarotase_sf_dom"/>
</dbReference>
<evidence type="ECO:0000313" key="8">
    <source>
        <dbReference type="Proteomes" id="UP001200557"/>
    </source>
</evidence>
<dbReference type="InterPro" id="IPR014718">
    <property type="entry name" value="GH-type_carb-bd"/>
</dbReference>
<comment type="similarity">
    <text evidence="1">Belongs to the aldose epimerase family.</text>
</comment>
<dbReference type="InterPro" id="IPR047215">
    <property type="entry name" value="Galactose_mutarotase-like"/>
</dbReference>
<dbReference type="PANTHER" id="PTHR10091">
    <property type="entry name" value="ALDOSE-1-EPIMERASE"/>
    <property type="match status" value="1"/>
</dbReference>
<gene>
    <name evidence="7" type="ORF">L0664_08425</name>
</gene>
<dbReference type="SUPFAM" id="SSF74650">
    <property type="entry name" value="Galactose mutarotase-like"/>
    <property type="match status" value="1"/>
</dbReference>
<dbReference type="CDD" id="cd09019">
    <property type="entry name" value="galactose_mutarotase_like"/>
    <property type="match status" value="1"/>
</dbReference>
<sequence>MTPFGVTSNGTAVEAITMSGHGLSVTVLTYGAIVQDVRLDGVAHGLTVGSDLLTDYENEMRYFGCVVGPVANRLQNAEATIDGKPHRFEANLNGRHTLHSGTTGAQSQVWFIDEITENGLALSLILPNGHGGFPGNRRIEALYEIISGPTLRLTLTTTTDAPSIANATNHSYWNLDGSNDISGHSIAITANSYLPTDDIDALVTGEIRDVTGTPYDLREMTPLTPAKPPLDHTFCVARNRGALMEYLKLTSASGVAMSVATTEAGVHIYDARDAGYCGVAIEAQGWPDAPNKSGFPSIEIAPDKPAVQITEWRFSKG</sequence>